<evidence type="ECO:0000259" key="3">
    <source>
        <dbReference type="Pfam" id="PF25833"/>
    </source>
</evidence>
<reference evidence="7 8" key="1">
    <citation type="submission" date="2012-05" db="EMBL/GenBank/DDBJ databases">
        <authorList>
            <person name="Harkins D.M."/>
            <person name="Madupu R."/>
            <person name="Durkin A.S."/>
            <person name="Torralba M."/>
            <person name="Methe B."/>
            <person name="Sutton G.G."/>
            <person name="Nelson K.E."/>
        </authorList>
    </citation>
    <scope>NUCLEOTIDE SEQUENCE [LARGE SCALE GENOMIC DNA]</scope>
    <source>
        <strain evidence="7 8">F0489</strain>
    </source>
</reference>
<feature type="domain" description="SaeA fourth Fn3-like" evidence="5">
    <location>
        <begin position="494"/>
        <end position="585"/>
    </location>
</feature>
<evidence type="ECO:0000259" key="2">
    <source>
        <dbReference type="Pfam" id="PF25832"/>
    </source>
</evidence>
<name>J0XEK5_9ACTO</name>
<proteinExistence type="predicted"/>
<evidence type="ECO:0000313" key="7">
    <source>
        <dbReference type="EMBL" id="EJF47136.1"/>
    </source>
</evidence>
<dbReference type="Pfam" id="PF25833">
    <property type="entry name" value="Fn3_SaeA_3rd"/>
    <property type="match status" value="1"/>
</dbReference>
<dbReference type="Pfam" id="PF25836">
    <property type="entry name" value="Fn3_SaeA_6th"/>
    <property type="match status" value="1"/>
</dbReference>
<sequence>MPITLREFTQAMNEWMPTAPPEAREHLRPSTWKQILHTGQDVDGGTRFSPHTIVDRVLNGRDDLAMDVALPVAIMLNRRFGPEHLGADAAEAPGPESSTDGLSPADPEMPPVPLSPTQSPSSASSRTAMPETSDTGANTEGSEESWDFPIYDYSREDLDSFEDSGNHVDVQVQRIGERFHYTWPDAGENEVYRVVVSDAEEPYSPDDFTEVAATDGTECWDETPVESAVRFITVWGYSRLSGSEILGQCRRVASRVVVHQLGDWTLAFNTESRAVEASWQPPVAPPGARLTVRTARLPLDQPVGRFLRGALWMSYEIPNNGAGFQDLDVVGGKTHNYVAAVEVEVAGRTYTSPPARNQITPEVVIEAIDDLSVDRRTEDAGAATESLTVRWTQVPSARVTVYRTSSPVAPEALDRGTVPVSRLPRAGLPEDAAISTAAGIDESGIPERQMRTLENVIWPSGSQWDTIHLTPVTMSGDGQATIGTPVRLKRAGRIENLTLTRRLDWDLVTFVWPGDATSVELRITDPEASYDPAAVPIAEVTQDTYRAEGGVVVPDGLSPQGGRLYATAVTHLEGKRIPSMPTSIEVPAQWKYRYSISWPRWVAGPFRKTVVELDLTPVHGVSSEDDVIGVALIYREDRLPLHANDGKRVPVYLERPTKEGGQEPVPAVRVPPQGRNLPLWFDCAGFGAGYFRLMIDSVPDSAMEPGHRHQALERYALADPDLGQLYRKR</sequence>
<dbReference type="Pfam" id="PF25832">
    <property type="entry name" value="Fn3_SaeA_2nd"/>
    <property type="match status" value="1"/>
</dbReference>
<feature type="compositionally biased region" description="Polar residues" evidence="1">
    <location>
        <begin position="126"/>
        <end position="140"/>
    </location>
</feature>
<dbReference type="InterPro" id="IPR058692">
    <property type="entry name" value="Fn3_SaeA_2nd"/>
</dbReference>
<feature type="domain" description="SaeA fifth Fn3-like" evidence="6">
    <location>
        <begin position="619"/>
        <end position="725"/>
    </location>
</feature>
<feature type="domain" description="SaeA first Fn3-like" evidence="2">
    <location>
        <begin position="169"/>
        <end position="256"/>
    </location>
</feature>
<dbReference type="Pfam" id="PF25834">
    <property type="entry name" value="Fn3_SaeA_4th"/>
    <property type="match status" value="1"/>
</dbReference>
<gene>
    <name evidence="7" type="ORF">HMPREF1318_1134</name>
</gene>
<dbReference type="RefSeq" id="WP_008729948.1">
    <property type="nucleotide sequence ID" value="NZ_AKFT01000031.1"/>
</dbReference>
<organism evidence="7 8">
    <name type="scientific">Actinomyces massiliensis F0489</name>
    <dbReference type="NCBI Taxonomy" id="1125718"/>
    <lineage>
        <taxon>Bacteria</taxon>
        <taxon>Bacillati</taxon>
        <taxon>Actinomycetota</taxon>
        <taxon>Actinomycetes</taxon>
        <taxon>Actinomycetales</taxon>
        <taxon>Actinomycetaceae</taxon>
        <taxon>Actinomyces</taxon>
    </lineage>
</organism>
<dbReference type="InterPro" id="IPR058693">
    <property type="entry name" value="Fn3_SaeA_3rd"/>
</dbReference>
<dbReference type="eggNOG" id="ENOG50332MG">
    <property type="taxonomic scope" value="Bacteria"/>
</dbReference>
<evidence type="ECO:0000256" key="1">
    <source>
        <dbReference type="SAM" id="MobiDB-lite"/>
    </source>
</evidence>
<evidence type="ECO:0000259" key="6">
    <source>
        <dbReference type="Pfam" id="PF25836"/>
    </source>
</evidence>
<dbReference type="Proteomes" id="UP000002941">
    <property type="component" value="Unassembled WGS sequence"/>
</dbReference>
<feature type="domain" description="SaeA third Fn3-like" evidence="4">
    <location>
        <begin position="380"/>
        <end position="486"/>
    </location>
</feature>
<feature type="region of interest" description="Disordered" evidence="1">
    <location>
        <begin position="85"/>
        <end position="146"/>
    </location>
</feature>
<dbReference type="EMBL" id="AKFT01000031">
    <property type="protein sequence ID" value="EJF47136.1"/>
    <property type="molecule type" value="Genomic_DNA"/>
</dbReference>
<evidence type="ECO:0000313" key="8">
    <source>
        <dbReference type="Proteomes" id="UP000002941"/>
    </source>
</evidence>
<dbReference type="PATRIC" id="fig|1125718.3.peg.457"/>
<accession>J0XEK5</accession>
<comment type="caution">
    <text evidence="7">The sequence shown here is derived from an EMBL/GenBank/DDBJ whole genome shotgun (WGS) entry which is preliminary data.</text>
</comment>
<feature type="compositionally biased region" description="Low complexity" evidence="1">
    <location>
        <begin position="115"/>
        <end position="125"/>
    </location>
</feature>
<feature type="domain" description="SaeA second Fn3-like" evidence="3">
    <location>
        <begin position="264"/>
        <end position="359"/>
    </location>
</feature>
<dbReference type="AlphaFoldDB" id="J0XEK5"/>
<dbReference type="InterPro" id="IPR058691">
    <property type="entry name" value="Fn3_SaeA_1st"/>
</dbReference>
<dbReference type="OrthoDB" id="4362456at2"/>
<keyword evidence="8" id="KW-1185">Reference proteome</keyword>
<evidence type="ECO:0000259" key="4">
    <source>
        <dbReference type="Pfam" id="PF25834"/>
    </source>
</evidence>
<dbReference type="InterPro" id="IPR058694">
    <property type="entry name" value="Fn3_SaeA_4th"/>
</dbReference>
<dbReference type="InterPro" id="IPR058696">
    <property type="entry name" value="Fn3_SaeA_5th"/>
</dbReference>
<protein>
    <submittedName>
        <fullName evidence="7">Uncharacterized protein</fullName>
    </submittedName>
</protein>
<dbReference type="Pfam" id="PF25835">
    <property type="entry name" value="Fn3_SaeA_5th"/>
    <property type="match status" value="1"/>
</dbReference>
<evidence type="ECO:0000259" key="5">
    <source>
        <dbReference type="Pfam" id="PF25835"/>
    </source>
</evidence>